<organism evidence="2 3">
    <name type="scientific">Hyalella azteca</name>
    <name type="common">Amphipod</name>
    <dbReference type="NCBI Taxonomy" id="294128"/>
    <lineage>
        <taxon>Eukaryota</taxon>
        <taxon>Metazoa</taxon>
        <taxon>Ecdysozoa</taxon>
        <taxon>Arthropoda</taxon>
        <taxon>Crustacea</taxon>
        <taxon>Multicrustacea</taxon>
        <taxon>Malacostraca</taxon>
        <taxon>Eumalacostraca</taxon>
        <taxon>Peracarida</taxon>
        <taxon>Amphipoda</taxon>
        <taxon>Senticaudata</taxon>
        <taxon>Talitrida</taxon>
        <taxon>Talitroidea</taxon>
        <taxon>Hyalellidae</taxon>
        <taxon>Hyalella</taxon>
    </lineage>
</organism>
<accession>A0A8B7NHT6</accession>
<dbReference type="Proteomes" id="UP000694843">
    <property type="component" value="Unplaced"/>
</dbReference>
<dbReference type="OrthoDB" id="528704at2759"/>
<dbReference type="InterPro" id="IPR027409">
    <property type="entry name" value="GroEL-like_apical_dom_sf"/>
</dbReference>
<dbReference type="Gene3D" id="1.10.560.10">
    <property type="entry name" value="GroEL-like equatorial domain"/>
    <property type="match status" value="1"/>
</dbReference>
<dbReference type="PANTHER" id="PTHR46787:SF1">
    <property type="entry name" value="MOLECULAR CHAPERONE MKKS"/>
    <property type="match status" value="1"/>
</dbReference>
<dbReference type="GO" id="GO:0051131">
    <property type="term" value="P:chaperone-mediated protein complex assembly"/>
    <property type="evidence" value="ECO:0007669"/>
    <property type="project" value="TreeGrafter"/>
</dbReference>
<dbReference type="RefSeq" id="XP_018013199.1">
    <property type="nucleotide sequence ID" value="XM_018157710.2"/>
</dbReference>
<dbReference type="GO" id="GO:0051082">
    <property type="term" value="F:unfolded protein binding"/>
    <property type="evidence" value="ECO:0007669"/>
    <property type="project" value="InterPro"/>
</dbReference>
<dbReference type="GO" id="GO:0005634">
    <property type="term" value="C:nucleus"/>
    <property type="evidence" value="ECO:0007669"/>
    <property type="project" value="TreeGrafter"/>
</dbReference>
<dbReference type="KEGG" id="hazt:108670251"/>
<dbReference type="AlphaFoldDB" id="A0A8B7NHT6"/>
<dbReference type="GO" id="GO:0032502">
    <property type="term" value="P:developmental process"/>
    <property type="evidence" value="ECO:0007669"/>
    <property type="project" value="TreeGrafter"/>
</dbReference>
<reference evidence="3" key="1">
    <citation type="submission" date="2025-08" db="UniProtKB">
        <authorList>
            <consortium name="RefSeq"/>
        </authorList>
    </citation>
    <scope>IDENTIFICATION</scope>
    <source>
        <tissue evidence="3">Whole organism</tissue>
    </source>
</reference>
<name>A0A8B7NHT6_HYAAZ</name>
<dbReference type="GO" id="GO:0060271">
    <property type="term" value="P:cilium assembly"/>
    <property type="evidence" value="ECO:0007669"/>
    <property type="project" value="InterPro"/>
</dbReference>
<protein>
    <submittedName>
        <fullName evidence="3">Uncharacterized protein LOC108670251</fullName>
    </submittedName>
</protein>
<dbReference type="GeneID" id="108670251"/>
<evidence type="ECO:0000313" key="3">
    <source>
        <dbReference type="RefSeq" id="XP_018013199.1"/>
    </source>
</evidence>
<dbReference type="GO" id="GO:0005737">
    <property type="term" value="C:cytoplasm"/>
    <property type="evidence" value="ECO:0007669"/>
    <property type="project" value="TreeGrafter"/>
</dbReference>
<sequence>MQGVRSLEPQGLSGVWCHSIKEASICVLLGHYHSMLRRLHGRQAGTLLLQHSGGIHSYINSASDFVKNVQPFHPCLKFINALMEAQVSAYGSHGLYCGLLCSSLLQELLKLVSNGLPLVIIQEISGALVDIILSHCSEPTAVLDVSSIHEMMKFLGPCLTDRNLGLNDAEIDHLKTKVLEAVLLSISDIGHSQTFGDVVITEVPGRPVTEASVFKGLLYRHHRLQENSMACIISNLESFSSSHIVGHKQASSSIGSSSRGINLLNNEENNIFSRIPNGIKSDRISFYTHNRVSDEAESRSISLILFNITLEFSSNANECIKFCGKFSSSTMYDMEVTKQLTTFMEREKILILACQKVVSESITAALERRGILVLERLGTALTTSLEKLANCRAVSDLQLLQASNDQPCMGSGHQECKCLLRNSIGAITGIKRRDVSGRLYLLIENTSDVPHPPVVTLLLPALMAPVAANLKVLVEEAVKSVSHSILSPGVVCGFCWGANLAALVQRRHTNSCLLQRTGATEAQVFFVVEAFWRVFVRLQAQEDGSQSSVAPLPPWATDQHRQEPPQSVPQERKTRAAACHDETLSHAAVFSAVSSALETVLQLLQVDYCIFDR</sequence>
<dbReference type="GO" id="GO:1902636">
    <property type="term" value="C:kinociliary basal body"/>
    <property type="evidence" value="ECO:0007669"/>
    <property type="project" value="TreeGrafter"/>
</dbReference>
<dbReference type="GO" id="GO:0005524">
    <property type="term" value="F:ATP binding"/>
    <property type="evidence" value="ECO:0007669"/>
    <property type="project" value="InterPro"/>
</dbReference>
<dbReference type="InterPro" id="IPR027413">
    <property type="entry name" value="GROEL-like_equatorial_sf"/>
</dbReference>
<keyword evidence="2" id="KW-1185">Reference proteome</keyword>
<dbReference type="GO" id="GO:0006457">
    <property type="term" value="P:protein folding"/>
    <property type="evidence" value="ECO:0007669"/>
    <property type="project" value="InterPro"/>
</dbReference>
<evidence type="ECO:0000256" key="1">
    <source>
        <dbReference type="SAM" id="MobiDB-lite"/>
    </source>
</evidence>
<dbReference type="InterPro" id="IPR002423">
    <property type="entry name" value="Cpn60/GroEL/TCP-1"/>
</dbReference>
<dbReference type="Gene3D" id="3.30.260.10">
    <property type="entry name" value="TCP-1-like chaperonin intermediate domain"/>
    <property type="match status" value="1"/>
</dbReference>
<dbReference type="Gene3D" id="3.50.7.10">
    <property type="entry name" value="GroEL"/>
    <property type="match status" value="1"/>
</dbReference>
<proteinExistence type="predicted"/>
<gene>
    <name evidence="3" type="primary">LOC108670251</name>
</gene>
<evidence type="ECO:0000313" key="2">
    <source>
        <dbReference type="Proteomes" id="UP000694843"/>
    </source>
</evidence>
<dbReference type="Pfam" id="PF00118">
    <property type="entry name" value="Cpn60_TCP1"/>
    <property type="match status" value="1"/>
</dbReference>
<dbReference type="PANTHER" id="PTHR46787">
    <property type="entry name" value="SYNDROMES PUTATIVE CHAPERONIN-RELATED"/>
    <property type="match status" value="1"/>
</dbReference>
<dbReference type="InterPro" id="IPR028790">
    <property type="entry name" value="MKKS"/>
</dbReference>
<dbReference type="InterPro" id="IPR027410">
    <property type="entry name" value="TCP-1-like_intermed_sf"/>
</dbReference>
<feature type="region of interest" description="Disordered" evidence="1">
    <location>
        <begin position="546"/>
        <end position="575"/>
    </location>
</feature>